<evidence type="ECO:0000256" key="1">
    <source>
        <dbReference type="ARBA" id="ARBA00005791"/>
    </source>
</evidence>
<dbReference type="AlphaFoldDB" id="A0A1G2T9Y6"/>
<dbReference type="PANTHER" id="PTHR13887:SF14">
    <property type="entry name" value="DISULFIDE BOND FORMATION PROTEIN D"/>
    <property type="match status" value="1"/>
</dbReference>
<evidence type="ECO:0000313" key="9">
    <source>
        <dbReference type="Proteomes" id="UP000179264"/>
    </source>
</evidence>
<evidence type="ECO:0000256" key="6">
    <source>
        <dbReference type="SAM" id="Phobius"/>
    </source>
</evidence>
<evidence type="ECO:0000256" key="3">
    <source>
        <dbReference type="ARBA" id="ARBA00023002"/>
    </source>
</evidence>
<dbReference type="Gene3D" id="3.40.30.10">
    <property type="entry name" value="Glutaredoxin"/>
    <property type="match status" value="1"/>
</dbReference>
<dbReference type="InterPro" id="IPR013766">
    <property type="entry name" value="Thioredoxin_domain"/>
</dbReference>
<feature type="domain" description="Thioredoxin" evidence="7">
    <location>
        <begin position="28"/>
        <end position="231"/>
    </location>
</feature>
<dbReference type="Proteomes" id="UP000179264">
    <property type="component" value="Unassembled WGS sequence"/>
</dbReference>
<evidence type="ECO:0000256" key="5">
    <source>
        <dbReference type="ARBA" id="ARBA00023284"/>
    </source>
</evidence>
<dbReference type="GO" id="GO:0016491">
    <property type="term" value="F:oxidoreductase activity"/>
    <property type="evidence" value="ECO:0007669"/>
    <property type="project" value="UniProtKB-KW"/>
</dbReference>
<keyword evidence="6" id="KW-1133">Transmembrane helix</keyword>
<organism evidence="8 9">
    <name type="scientific">Candidatus Zambryskibacteria bacterium RIFCSPHIGHO2_02_38_10.5</name>
    <dbReference type="NCBI Taxonomy" id="1802742"/>
    <lineage>
        <taxon>Bacteria</taxon>
        <taxon>Candidatus Zambryskiibacteriota</taxon>
    </lineage>
</organism>
<dbReference type="PROSITE" id="PS51352">
    <property type="entry name" value="THIOREDOXIN_2"/>
    <property type="match status" value="1"/>
</dbReference>
<keyword evidence="4" id="KW-1015">Disulfide bond</keyword>
<dbReference type="InterPro" id="IPR012336">
    <property type="entry name" value="Thioredoxin-like_fold"/>
</dbReference>
<dbReference type="SUPFAM" id="SSF52833">
    <property type="entry name" value="Thioredoxin-like"/>
    <property type="match status" value="1"/>
</dbReference>
<dbReference type="PANTHER" id="PTHR13887">
    <property type="entry name" value="GLUTATHIONE S-TRANSFERASE KAPPA"/>
    <property type="match status" value="1"/>
</dbReference>
<keyword evidence="3" id="KW-0560">Oxidoreductase</keyword>
<feature type="transmembrane region" description="Helical" evidence="6">
    <location>
        <begin position="6"/>
        <end position="26"/>
    </location>
</feature>
<keyword evidence="6" id="KW-0812">Transmembrane</keyword>
<accession>A0A1G2T9Y6</accession>
<evidence type="ECO:0000259" key="7">
    <source>
        <dbReference type="PROSITE" id="PS51352"/>
    </source>
</evidence>
<comment type="caution">
    <text evidence="8">The sequence shown here is derived from an EMBL/GenBank/DDBJ whole genome shotgun (WGS) entry which is preliminary data.</text>
</comment>
<evidence type="ECO:0000313" key="8">
    <source>
        <dbReference type="EMBL" id="OHA93878.1"/>
    </source>
</evidence>
<evidence type="ECO:0000256" key="4">
    <source>
        <dbReference type="ARBA" id="ARBA00023157"/>
    </source>
</evidence>
<sequence length="232" mass="25088">MILEKLSVPIAIVIAGGLIGGALYYSNIKIGSQPIKTTAPQAENGTISMRPVSADDHILGNPNADVIIVEYSDTECPFCKQFHNTLERVMNEYGKDGKVAWVYRHFPIAELHSKARKESEALECANELGGPGKFWEYTNMLFDITPSNNNLDPAQLPIIAKNVGLDVKAFNTCLSSGKYAAKVEADYQDAVKAGGQGTPNSILISKDGTKVTVQGAQPYESLKATIDALLQK</sequence>
<protein>
    <recommendedName>
        <fullName evidence="7">Thioredoxin domain-containing protein</fullName>
    </recommendedName>
</protein>
<dbReference type="Pfam" id="PF13462">
    <property type="entry name" value="Thioredoxin_4"/>
    <property type="match status" value="1"/>
</dbReference>
<keyword evidence="6" id="KW-0472">Membrane</keyword>
<name>A0A1G2T9Y6_9BACT</name>
<reference evidence="8 9" key="1">
    <citation type="journal article" date="2016" name="Nat. Commun.">
        <title>Thousands of microbial genomes shed light on interconnected biogeochemical processes in an aquifer system.</title>
        <authorList>
            <person name="Anantharaman K."/>
            <person name="Brown C.T."/>
            <person name="Hug L.A."/>
            <person name="Sharon I."/>
            <person name="Castelle C.J."/>
            <person name="Probst A.J."/>
            <person name="Thomas B.C."/>
            <person name="Singh A."/>
            <person name="Wilkins M.J."/>
            <person name="Karaoz U."/>
            <person name="Brodie E.L."/>
            <person name="Williams K.H."/>
            <person name="Hubbard S.S."/>
            <person name="Banfield J.F."/>
        </authorList>
    </citation>
    <scope>NUCLEOTIDE SEQUENCE [LARGE SCALE GENOMIC DNA]</scope>
</reference>
<gene>
    <name evidence="8" type="ORF">A2W58_00345</name>
</gene>
<comment type="similarity">
    <text evidence="1">Belongs to the thioredoxin family. DsbA subfamily.</text>
</comment>
<proteinExistence type="inferred from homology"/>
<evidence type="ECO:0000256" key="2">
    <source>
        <dbReference type="ARBA" id="ARBA00022729"/>
    </source>
</evidence>
<dbReference type="InterPro" id="IPR036249">
    <property type="entry name" value="Thioredoxin-like_sf"/>
</dbReference>
<dbReference type="EMBL" id="MHVL01000007">
    <property type="protein sequence ID" value="OHA93878.1"/>
    <property type="molecule type" value="Genomic_DNA"/>
</dbReference>
<keyword evidence="2" id="KW-0732">Signal</keyword>
<keyword evidence="5" id="KW-0676">Redox-active center</keyword>